<protein>
    <submittedName>
        <fullName evidence="1">Uncharacterized protein</fullName>
    </submittedName>
</protein>
<name>A0A2R6NLR2_9APHY</name>
<keyword evidence="2" id="KW-1185">Reference proteome</keyword>
<sequence length="63" mass="7376">MWVVSHFGGDSRFEVRRSTSDRLADLMAASSKMWEPDLQEYYSHQIGRPKRLAIDDFVLAVRF</sequence>
<evidence type="ECO:0000313" key="1">
    <source>
        <dbReference type="EMBL" id="PSR73254.1"/>
    </source>
</evidence>
<reference evidence="1 2" key="1">
    <citation type="submission" date="2018-02" db="EMBL/GenBank/DDBJ databases">
        <title>Genome sequence of the basidiomycete white-rot fungus Phlebia centrifuga.</title>
        <authorList>
            <person name="Granchi Z."/>
            <person name="Peng M."/>
            <person name="de Vries R.P."/>
            <person name="Hilden K."/>
            <person name="Makela M.R."/>
            <person name="Grigoriev I."/>
            <person name="Riley R."/>
        </authorList>
    </citation>
    <scope>NUCLEOTIDE SEQUENCE [LARGE SCALE GENOMIC DNA]</scope>
    <source>
        <strain evidence="1 2">FBCC195</strain>
    </source>
</reference>
<comment type="caution">
    <text evidence="1">The sequence shown here is derived from an EMBL/GenBank/DDBJ whole genome shotgun (WGS) entry which is preliminary data.</text>
</comment>
<accession>A0A2R6NLR2</accession>
<dbReference type="Proteomes" id="UP000186601">
    <property type="component" value="Unassembled WGS sequence"/>
</dbReference>
<evidence type="ECO:0000313" key="2">
    <source>
        <dbReference type="Proteomes" id="UP000186601"/>
    </source>
</evidence>
<organism evidence="1 2">
    <name type="scientific">Hermanssonia centrifuga</name>
    <dbReference type="NCBI Taxonomy" id="98765"/>
    <lineage>
        <taxon>Eukaryota</taxon>
        <taxon>Fungi</taxon>
        <taxon>Dikarya</taxon>
        <taxon>Basidiomycota</taxon>
        <taxon>Agaricomycotina</taxon>
        <taxon>Agaricomycetes</taxon>
        <taxon>Polyporales</taxon>
        <taxon>Meruliaceae</taxon>
        <taxon>Hermanssonia</taxon>
    </lineage>
</organism>
<dbReference type="AlphaFoldDB" id="A0A2R6NLR2"/>
<gene>
    <name evidence="1" type="ORF">PHLCEN_2v10869</name>
</gene>
<dbReference type="EMBL" id="MLYV02001094">
    <property type="protein sequence ID" value="PSR73254.1"/>
    <property type="molecule type" value="Genomic_DNA"/>
</dbReference>
<proteinExistence type="predicted"/>